<dbReference type="GO" id="GO:0006751">
    <property type="term" value="P:glutathione catabolic process"/>
    <property type="evidence" value="ECO:0007669"/>
    <property type="project" value="InterPro"/>
</dbReference>
<evidence type="ECO:0000256" key="1">
    <source>
        <dbReference type="ARBA" id="ARBA00023239"/>
    </source>
</evidence>
<dbReference type="Pfam" id="PF04752">
    <property type="entry name" value="ChaC"/>
    <property type="match status" value="1"/>
</dbReference>
<dbReference type="PANTHER" id="PTHR12192">
    <property type="entry name" value="CATION TRANSPORT PROTEIN CHAC-RELATED"/>
    <property type="match status" value="1"/>
</dbReference>
<name>A0A0M3J0D2_ANISI</name>
<keyword evidence="1" id="KW-0456">Lyase</keyword>
<organism evidence="4">
    <name type="scientific">Anisakis simplex</name>
    <name type="common">Herring worm</name>
    <dbReference type="NCBI Taxonomy" id="6269"/>
    <lineage>
        <taxon>Eukaryota</taxon>
        <taxon>Metazoa</taxon>
        <taxon>Ecdysozoa</taxon>
        <taxon>Nematoda</taxon>
        <taxon>Chromadorea</taxon>
        <taxon>Rhabditida</taxon>
        <taxon>Spirurina</taxon>
        <taxon>Ascaridomorpha</taxon>
        <taxon>Ascaridoidea</taxon>
        <taxon>Anisakidae</taxon>
        <taxon>Anisakis</taxon>
        <taxon>Anisakis simplex complex</taxon>
    </lineage>
</organism>
<evidence type="ECO:0000313" key="4">
    <source>
        <dbReference type="WBParaSite" id="ASIM_0000096901-mRNA-1"/>
    </source>
</evidence>
<evidence type="ECO:0000313" key="3">
    <source>
        <dbReference type="Proteomes" id="UP000267096"/>
    </source>
</evidence>
<sequence length="150" mass="16890">MFVDCLPGRVATLIEDQQSYACGLVFKVTGRDQIKAALEHLHEREILNGYEYCIIPVEVNTREGECTTTKRINALTCIANADNEFYLGPTSVDEIGEQIANAKGCAGPNSDYLFKLADEIRNLFPDYSDQHLFELQASVMQRRQQQPLLC</sequence>
<keyword evidence="3" id="KW-1185">Reference proteome</keyword>
<dbReference type="OrthoDB" id="1933483at2759"/>
<dbReference type="Proteomes" id="UP000267096">
    <property type="component" value="Unassembled WGS sequence"/>
</dbReference>
<evidence type="ECO:0000313" key="2">
    <source>
        <dbReference type="EMBL" id="VDK18171.1"/>
    </source>
</evidence>
<dbReference type="InterPro" id="IPR006840">
    <property type="entry name" value="ChaC"/>
</dbReference>
<dbReference type="PANTHER" id="PTHR12192:SF26">
    <property type="entry name" value="GLUTATHIONE-SPECIFIC GAMMA-GLUTAMYLCYCLOTRANSFERASE 1"/>
    <property type="match status" value="1"/>
</dbReference>
<dbReference type="EMBL" id="UYRR01000736">
    <property type="protein sequence ID" value="VDK18171.1"/>
    <property type="molecule type" value="Genomic_DNA"/>
</dbReference>
<dbReference type="AlphaFoldDB" id="A0A0M3J0D2"/>
<protein>
    <submittedName>
        <fullName evidence="4">Gamma-glutamylcyclotransferase</fullName>
    </submittedName>
</protein>
<dbReference type="GO" id="GO:0061928">
    <property type="term" value="F:glutathione specific gamma-glutamylcyclotransferase activity"/>
    <property type="evidence" value="ECO:0007669"/>
    <property type="project" value="InterPro"/>
</dbReference>
<dbReference type="GO" id="GO:0005737">
    <property type="term" value="C:cytoplasm"/>
    <property type="evidence" value="ECO:0007669"/>
    <property type="project" value="TreeGrafter"/>
</dbReference>
<reference evidence="2 3" key="2">
    <citation type="submission" date="2018-11" db="EMBL/GenBank/DDBJ databases">
        <authorList>
            <consortium name="Pathogen Informatics"/>
        </authorList>
    </citation>
    <scope>NUCLEOTIDE SEQUENCE [LARGE SCALE GENOMIC DNA]</scope>
</reference>
<gene>
    <name evidence="2" type="ORF">ASIM_LOCUS865</name>
</gene>
<dbReference type="WBParaSite" id="ASIM_0000096901-mRNA-1">
    <property type="protein sequence ID" value="ASIM_0000096901-mRNA-1"/>
    <property type="gene ID" value="ASIM_0000096901"/>
</dbReference>
<accession>A0A0M3J0D2</accession>
<reference evidence="4" key="1">
    <citation type="submission" date="2017-02" db="UniProtKB">
        <authorList>
            <consortium name="WormBaseParasite"/>
        </authorList>
    </citation>
    <scope>IDENTIFICATION</scope>
</reference>
<proteinExistence type="predicted"/>